<proteinExistence type="predicted"/>
<dbReference type="EMBL" id="HBUE01190493">
    <property type="protein sequence ID" value="CAG6524933.1"/>
    <property type="molecule type" value="Transcribed_RNA"/>
</dbReference>
<organism evidence="2">
    <name type="scientific">Culex pipiens</name>
    <name type="common">House mosquito</name>
    <dbReference type="NCBI Taxonomy" id="7175"/>
    <lineage>
        <taxon>Eukaryota</taxon>
        <taxon>Metazoa</taxon>
        <taxon>Ecdysozoa</taxon>
        <taxon>Arthropoda</taxon>
        <taxon>Hexapoda</taxon>
        <taxon>Insecta</taxon>
        <taxon>Pterygota</taxon>
        <taxon>Neoptera</taxon>
        <taxon>Endopterygota</taxon>
        <taxon>Diptera</taxon>
        <taxon>Nematocera</taxon>
        <taxon>Culicoidea</taxon>
        <taxon>Culicidae</taxon>
        <taxon>Culicinae</taxon>
        <taxon>Culicini</taxon>
        <taxon>Culex</taxon>
        <taxon>Culex</taxon>
    </lineage>
</organism>
<protein>
    <submittedName>
        <fullName evidence="2">(northern house mosquito) hypothetical protein</fullName>
    </submittedName>
</protein>
<evidence type="ECO:0000313" key="2">
    <source>
        <dbReference type="EMBL" id="CAG6524933.1"/>
    </source>
</evidence>
<name>A0A8D8MAD4_CULPI</name>
<dbReference type="EMBL" id="HBUE01296377">
    <property type="protein sequence ID" value="CAG6576622.1"/>
    <property type="molecule type" value="Transcribed_RNA"/>
</dbReference>
<dbReference type="AlphaFoldDB" id="A0A8D8MAD4"/>
<feature type="compositionally biased region" description="Basic and acidic residues" evidence="1">
    <location>
        <begin position="117"/>
        <end position="126"/>
    </location>
</feature>
<accession>A0A8D8MAD4</accession>
<feature type="region of interest" description="Disordered" evidence="1">
    <location>
        <begin position="110"/>
        <end position="149"/>
    </location>
</feature>
<sequence length="149" mass="16606">MCECGSGGASRRDRTRRLLDQQHDVHLRGQGPQTQRHPPDRLAAVPVRVPDSRSLVLHLHLHGRRLPRQPLRPAARLLLRVPVRAPEEARRQRRQAVSPRHLPGSLEAVRPLWTPHGTDRAADRVYRQGGAARDGGLHRPGRAAAGRGV</sequence>
<reference evidence="2" key="1">
    <citation type="submission" date="2021-05" db="EMBL/GenBank/DDBJ databases">
        <authorList>
            <person name="Alioto T."/>
            <person name="Alioto T."/>
            <person name="Gomez Garrido J."/>
        </authorList>
    </citation>
    <scope>NUCLEOTIDE SEQUENCE</scope>
</reference>
<evidence type="ECO:0000256" key="1">
    <source>
        <dbReference type="SAM" id="MobiDB-lite"/>
    </source>
</evidence>